<evidence type="ECO:0000259" key="2">
    <source>
        <dbReference type="Pfam" id="PF13185"/>
    </source>
</evidence>
<protein>
    <recommendedName>
        <fullName evidence="2">GAF domain-containing protein</fullName>
    </recommendedName>
</protein>
<evidence type="ECO:0000256" key="1">
    <source>
        <dbReference type="ARBA" id="ARBA00038454"/>
    </source>
</evidence>
<dbReference type="Pfam" id="PF13185">
    <property type="entry name" value="GAF_2"/>
    <property type="match status" value="1"/>
</dbReference>
<keyword evidence="4" id="KW-1185">Reference proteome</keyword>
<dbReference type="Proteomes" id="UP001497383">
    <property type="component" value="Chromosome 5"/>
</dbReference>
<dbReference type="Gene3D" id="3.30.450.40">
    <property type="match status" value="1"/>
</dbReference>
<reference evidence="3 4" key="1">
    <citation type="submission" date="2024-03" db="EMBL/GenBank/DDBJ databases">
        <authorList>
            <person name="Brejova B."/>
        </authorList>
    </citation>
    <scope>NUCLEOTIDE SEQUENCE [LARGE SCALE GENOMIC DNA]</scope>
    <source>
        <strain evidence="3 4">CBS 14171</strain>
    </source>
</reference>
<dbReference type="RefSeq" id="XP_066831128.1">
    <property type="nucleotide sequence ID" value="XM_066974384.1"/>
</dbReference>
<dbReference type="PANTHER" id="PTHR21021:SF15">
    <property type="entry name" value="FREE METHIONINE-R-SULFOXIDE REDUCTASE"/>
    <property type="match status" value="1"/>
</dbReference>
<dbReference type="PANTHER" id="PTHR21021">
    <property type="entry name" value="GAF/PUTATIVE CYTOSKELETAL PROTEIN"/>
    <property type="match status" value="1"/>
</dbReference>
<comment type="similarity">
    <text evidence="1">Belongs to the free Met sulfoxide reductase family.</text>
</comment>
<evidence type="ECO:0000313" key="4">
    <source>
        <dbReference type="Proteomes" id="UP001497383"/>
    </source>
</evidence>
<dbReference type="InterPro" id="IPR051330">
    <property type="entry name" value="Phosphatase_reg/MetRdx"/>
</dbReference>
<gene>
    <name evidence="3" type="ORF">LODBEIA_P41900</name>
</gene>
<feature type="domain" description="GAF" evidence="2">
    <location>
        <begin position="78"/>
        <end position="170"/>
    </location>
</feature>
<name>A0ABP0ZS84_9ASCO</name>
<dbReference type="InterPro" id="IPR003018">
    <property type="entry name" value="GAF"/>
</dbReference>
<evidence type="ECO:0000313" key="3">
    <source>
        <dbReference type="EMBL" id="CAK9440090.1"/>
    </source>
</evidence>
<dbReference type="SUPFAM" id="SSF55781">
    <property type="entry name" value="GAF domain-like"/>
    <property type="match status" value="1"/>
</dbReference>
<organism evidence="3 4">
    <name type="scientific">Lodderomyces beijingensis</name>
    <dbReference type="NCBI Taxonomy" id="1775926"/>
    <lineage>
        <taxon>Eukaryota</taxon>
        <taxon>Fungi</taxon>
        <taxon>Dikarya</taxon>
        <taxon>Ascomycota</taxon>
        <taxon>Saccharomycotina</taxon>
        <taxon>Pichiomycetes</taxon>
        <taxon>Debaryomycetaceae</taxon>
        <taxon>Candida/Lodderomyces clade</taxon>
        <taxon>Lodderomyces</taxon>
    </lineage>
</organism>
<sequence length="172" mass="18822">MGYHADYSSTENLTKKETLQHVLDSYTALETSNWVTNLSNCSSLLWHAYHSLNVRVNWTGFYLASGTNTHSQSRELELGPFQGKVACQSIKWGQGVCGVAASLKATQLVANVHEFPGHIACDGETQSEVVVPIVKGDDVVGVIDLDCLSLSGFDEVDVEYLEKLAELISRCL</sequence>
<dbReference type="EMBL" id="OZ022409">
    <property type="protein sequence ID" value="CAK9440090.1"/>
    <property type="molecule type" value="Genomic_DNA"/>
</dbReference>
<proteinExistence type="inferred from homology"/>
<dbReference type="InterPro" id="IPR029016">
    <property type="entry name" value="GAF-like_dom_sf"/>
</dbReference>
<accession>A0ABP0ZS84</accession>
<dbReference type="GeneID" id="92209386"/>